<evidence type="ECO:0000313" key="3">
    <source>
        <dbReference type="Proteomes" id="UP000243077"/>
    </source>
</evidence>
<feature type="transmembrane region" description="Helical" evidence="1">
    <location>
        <begin position="32"/>
        <end position="52"/>
    </location>
</feature>
<dbReference type="Proteomes" id="UP000243077">
    <property type="component" value="Chromosome"/>
</dbReference>
<protein>
    <submittedName>
        <fullName evidence="2">Arsenite efflux pump ACR3</fullName>
    </submittedName>
</protein>
<feature type="transmembrane region" description="Helical" evidence="1">
    <location>
        <begin position="191"/>
        <end position="209"/>
    </location>
</feature>
<feature type="transmembrane region" description="Helical" evidence="1">
    <location>
        <begin position="282"/>
        <end position="302"/>
    </location>
</feature>
<keyword evidence="1" id="KW-0472">Membrane</keyword>
<keyword evidence="1" id="KW-1133">Transmembrane helix</keyword>
<reference evidence="2 3" key="1">
    <citation type="submission" date="2018-02" db="EMBL/GenBank/DDBJ databases">
        <title>Complete genome of the streamlined marine actinobacterium Pontimonas salivibrio CL-TW6 adapted to coastal planktonic lifestype.</title>
        <authorList>
            <person name="Cho B.C."/>
            <person name="Hardies S.C."/>
            <person name="Jang G.I."/>
            <person name="Hwang C.Y."/>
        </authorList>
    </citation>
    <scope>NUCLEOTIDE SEQUENCE [LARGE SCALE GENOMIC DNA]</scope>
    <source>
        <strain evidence="2 3">CL-TW6</strain>
    </source>
</reference>
<feature type="transmembrane region" description="Helical" evidence="1">
    <location>
        <begin position="129"/>
        <end position="152"/>
    </location>
</feature>
<keyword evidence="3" id="KW-1185">Reference proteome</keyword>
<evidence type="ECO:0000313" key="2">
    <source>
        <dbReference type="EMBL" id="AVG23491.1"/>
    </source>
</evidence>
<sequence>MNSSVPLLWLPAGLGAGVLMGFVAPLPFSLPLWALLVIHAVVIFHLALALPLMSLGRATGQTRVWRALVAINVLAVPLLAFVLSRVVWHTYELQVGLLLVLLAPGVALILPIIRGAGGDAESVLGVTPLLLAGQLIAVPPLTILLSGGVFQWSDIPPTLLPIAAVIVAPVIISAVIQWRWKTLDSTPELPLLPRLTVWWAAAAFFVTAWDKTPGAAERLSELSWLVPLSIAFLVLMAPLSLLAAGLVGVTVDKRRAILIAAVGRGGIVILPITLALDQDVWGLVPFVVMGQASIEAIGLLVYRSITREILAGEHT</sequence>
<dbReference type="EMBL" id="CP026923">
    <property type="protein sequence ID" value="AVG23491.1"/>
    <property type="molecule type" value="Genomic_DNA"/>
</dbReference>
<dbReference type="KEGG" id="psai:C3B54_11498"/>
<dbReference type="AlphaFoldDB" id="A0A2L2BP98"/>
<feature type="transmembrane region" description="Helical" evidence="1">
    <location>
        <begin position="7"/>
        <end position="26"/>
    </location>
</feature>
<dbReference type="Gene3D" id="1.20.1530.20">
    <property type="match status" value="1"/>
</dbReference>
<feature type="transmembrane region" description="Helical" evidence="1">
    <location>
        <begin position="95"/>
        <end position="117"/>
    </location>
</feature>
<feature type="transmembrane region" description="Helical" evidence="1">
    <location>
        <begin position="158"/>
        <end position="179"/>
    </location>
</feature>
<dbReference type="RefSeq" id="WP_158665481.1">
    <property type="nucleotide sequence ID" value="NZ_CP026923.1"/>
</dbReference>
<name>A0A2L2BP98_9MICO</name>
<accession>A0A2L2BP98</accession>
<feature type="transmembrane region" description="Helical" evidence="1">
    <location>
        <begin position="229"/>
        <end position="249"/>
    </location>
</feature>
<feature type="transmembrane region" description="Helical" evidence="1">
    <location>
        <begin position="64"/>
        <end position="83"/>
    </location>
</feature>
<dbReference type="InterPro" id="IPR038770">
    <property type="entry name" value="Na+/solute_symporter_sf"/>
</dbReference>
<evidence type="ECO:0000256" key="1">
    <source>
        <dbReference type="SAM" id="Phobius"/>
    </source>
</evidence>
<proteinExistence type="predicted"/>
<keyword evidence="1" id="KW-0812">Transmembrane</keyword>
<gene>
    <name evidence="2" type="ORF">C3B54_11498</name>
</gene>
<organism evidence="2 3">
    <name type="scientific">Pontimonas salivibrio</name>
    <dbReference type="NCBI Taxonomy" id="1159327"/>
    <lineage>
        <taxon>Bacteria</taxon>
        <taxon>Bacillati</taxon>
        <taxon>Actinomycetota</taxon>
        <taxon>Actinomycetes</taxon>
        <taxon>Micrococcales</taxon>
        <taxon>Microbacteriaceae</taxon>
        <taxon>Pontimonas</taxon>
    </lineage>
</organism>
<feature type="transmembrane region" description="Helical" evidence="1">
    <location>
        <begin position="256"/>
        <end position="276"/>
    </location>
</feature>